<dbReference type="InterPro" id="IPR013083">
    <property type="entry name" value="Znf_RING/FYVE/PHD"/>
</dbReference>
<dbReference type="Gene3D" id="3.30.40.10">
    <property type="entry name" value="Zinc/RING finger domain, C3HC4 (zinc finger)"/>
    <property type="match status" value="1"/>
</dbReference>
<reference evidence="3" key="2">
    <citation type="submission" date="2023-06" db="EMBL/GenBank/DDBJ databases">
        <authorList>
            <consortium name="Lawrence Berkeley National Laboratory"/>
            <person name="Haridas S."/>
            <person name="Hensen N."/>
            <person name="Bonometti L."/>
            <person name="Westerberg I."/>
            <person name="Brannstrom I.O."/>
            <person name="Guillou S."/>
            <person name="Cros-Aarteil S."/>
            <person name="Calhoun S."/>
            <person name="Kuo A."/>
            <person name="Mondo S."/>
            <person name="Pangilinan J."/>
            <person name="Riley R."/>
            <person name="Labutti K."/>
            <person name="Andreopoulos B."/>
            <person name="Lipzen A."/>
            <person name="Chen C."/>
            <person name="Yanf M."/>
            <person name="Daum C."/>
            <person name="Ng V."/>
            <person name="Clum A."/>
            <person name="Steindorff A."/>
            <person name="Ohm R."/>
            <person name="Martin F."/>
            <person name="Silar P."/>
            <person name="Natvig D."/>
            <person name="Lalanne C."/>
            <person name="Gautier V."/>
            <person name="Ament-Velasquez S.L."/>
            <person name="Kruys A."/>
            <person name="Hutchinson M.I."/>
            <person name="Powell A.J."/>
            <person name="Barry K."/>
            <person name="Miller A.N."/>
            <person name="Grigoriev I.V."/>
            <person name="Debuchy R."/>
            <person name="Gladieux P."/>
            <person name="Thoren M.H."/>
            <person name="Johannesson H."/>
        </authorList>
    </citation>
    <scope>NUCLEOTIDE SEQUENCE</scope>
    <source>
        <strain evidence="3">SMH4131-1</strain>
    </source>
</reference>
<keyword evidence="1" id="KW-0862">Zinc</keyword>
<evidence type="ECO:0000313" key="3">
    <source>
        <dbReference type="EMBL" id="KAK3331629.1"/>
    </source>
</evidence>
<evidence type="ECO:0000313" key="4">
    <source>
        <dbReference type="Proteomes" id="UP001286456"/>
    </source>
</evidence>
<accession>A0AAE0IUR1</accession>
<gene>
    <name evidence="3" type="ORF">B0T19DRAFT_455914</name>
</gene>
<reference evidence="3" key="1">
    <citation type="journal article" date="2023" name="Mol. Phylogenet. Evol.">
        <title>Genome-scale phylogeny and comparative genomics of the fungal order Sordariales.</title>
        <authorList>
            <person name="Hensen N."/>
            <person name="Bonometti L."/>
            <person name="Westerberg I."/>
            <person name="Brannstrom I.O."/>
            <person name="Guillou S."/>
            <person name="Cros-Aarteil S."/>
            <person name="Calhoun S."/>
            <person name="Haridas S."/>
            <person name="Kuo A."/>
            <person name="Mondo S."/>
            <person name="Pangilinan J."/>
            <person name="Riley R."/>
            <person name="LaButti K."/>
            <person name="Andreopoulos B."/>
            <person name="Lipzen A."/>
            <person name="Chen C."/>
            <person name="Yan M."/>
            <person name="Daum C."/>
            <person name="Ng V."/>
            <person name="Clum A."/>
            <person name="Steindorff A."/>
            <person name="Ohm R.A."/>
            <person name="Martin F."/>
            <person name="Silar P."/>
            <person name="Natvig D.O."/>
            <person name="Lalanne C."/>
            <person name="Gautier V."/>
            <person name="Ament-Velasquez S.L."/>
            <person name="Kruys A."/>
            <person name="Hutchinson M.I."/>
            <person name="Powell A.J."/>
            <person name="Barry K."/>
            <person name="Miller A.N."/>
            <person name="Grigoriev I.V."/>
            <person name="Debuchy R."/>
            <person name="Gladieux P."/>
            <person name="Hiltunen Thoren M."/>
            <person name="Johannesson H."/>
        </authorList>
    </citation>
    <scope>NUCLEOTIDE SEQUENCE</scope>
    <source>
        <strain evidence="3">SMH4131-1</strain>
    </source>
</reference>
<organism evidence="3 4">
    <name type="scientific">Cercophora scortea</name>
    <dbReference type="NCBI Taxonomy" id="314031"/>
    <lineage>
        <taxon>Eukaryota</taxon>
        <taxon>Fungi</taxon>
        <taxon>Dikarya</taxon>
        <taxon>Ascomycota</taxon>
        <taxon>Pezizomycotina</taxon>
        <taxon>Sordariomycetes</taxon>
        <taxon>Sordariomycetidae</taxon>
        <taxon>Sordariales</taxon>
        <taxon>Lasiosphaeriaceae</taxon>
        <taxon>Cercophora</taxon>
    </lineage>
</organism>
<keyword evidence="1" id="KW-0863">Zinc-finger</keyword>
<keyword evidence="1" id="KW-0479">Metal-binding</keyword>
<protein>
    <recommendedName>
        <fullName evidence="2">RING-type domain-containing protein</fullName>
    </recommendedName>
</protein>
<dbReference type="GO" id="GO:0008270">
    <property type="term" value="F:zinc ion binding"/>
    <property type="evidence" value="ECO:0007669"/>
    <property type="project" value="UniProtKB-KW"/>
</dbReference>
<name>A0AAE0IUR1_9PEZI</name>
<evidence type="ECO:0000256" key="1">
    <source>
        <dbReference type="PROSITE-ProRule" id="PRU00175"/>
    </source>
</evidence>
<dbReference type="InterPro" id="IPR001841">
    <property type="entry name" value="Znf_RING"/>
</dbReference>
<sequence>MSHDASTDSKVDENSSRRQEHFWPNVKAWLSGDRDSPAPIVRCPICVETEIFVFGIPKSSPDIERLEGCVFACGHIVCKPCEAELVETVLRNARAIRDDPGLEGQIDPEYRCPICRFVFDYGKPNECEHFIEPRLIWPSNRTESGDRDDHHNIPDYIINEHNRPDRCNQCENERRFQRVYRQLSSRPDLTPESVSMAMEAEEYRFQRRLARDWPLWGGWPEYFGPEGSLPDPAADARIDFEEL</sequence>
<feature type="domain" description="RING-type" evidence="2">
    <location>
        <begin position="43"/>
        <end position="116"/>
    </location>
</feature>
<evidence type="ECO:0000259" key="2">
    <source>
        <dbReference type="PROSITE" id="PS50089"/>
    </source>
</evidence>
<dbReference type="PROSITE" id="PS50089">
    <property type="entry name" value="ZF_RING_2"/>
    <property type="match status" value="1"/>
</dbReference>
<dbReference type="Proteomes" id="UP001286456">
    <property type="component" value="Unassembled WGS sequence"/>
</dbReference>
<comment type="caution">
    <text evidence="3">The sequence shown here is derived from an EMBL/GenBank/DDBJ whole genome shotgun (WGS) entry which is preliminary data.</text>
</comment>
<dbReference type="AlphaFoldDB" id="A0AAE0IUR1"/>
<dbReference type="EMBL" id="JAUEPO010000002">
    <property type="protein sequence ID" value="KAK3331629.1"/>
    <property type="molecule type" value="Genomic_DNA"/>
</dbReference>
<keyword evidence="4" id="KW-1185">Reference proteome</keyword>
<proteinExistence type="predicted"/>